<sequence>MRLVKFFGIIIIGCMAHLGLAQSQPENSYSPEVSAAQSVELFPNPAVEYLDVTIQHLPVGKVRVAVHNILGNPMPIETEIIDEHRIRVRVKDLAAGYYLLAVKDDDSKFKGAFKFLKR</sequence>
<comment type="caution">
    <text evidence="2">The sequence shown here is derived from an EMBL/GenBank/DDBJ whole genome shotgun (WGS) entry which is preliminary data.</text>
</comment>
<dbReference type="NCBIfam" id="TIGR04183">
    <property type="entry name" value="Por_Secre_tail"/>
    <property type="match status" value="1"/>
</dbReference>
<accession>A0ABS5VUG6</accession>
<evidence type="ECO:0000313" key="3">
    <source>
        <dbReference type="Proteomes" id="UP000772618"/>
    </source>
</evidence>
<keyword evidence="3" id="KW-1185">Reference proteome</keyword>
<dbReference type="Pfam" id="PF18962">
    <property type="entry name" value="Por_Secre_tail"/>
    <property type="match status" value="1"/>
</dbReference>
<protein>
    <submittedName>
        <fullName evidence="2">T9SS type A sorting domain-containing protein</fullName>
    </submittedName>
</protein>
<evidence type="ECO:0000259" key="1">
    <source>
        <dbReference type="Pfam" id="PF18962"/>
    </source>
</evidence>
<feature type="domain" description="Secretion system C-terminal sorting" evidence="1">
    <location>
        <begin position="41"/>
        <end position="108"/>
    </location>
</feature>
<name>A0ABS5VUG6_9BACT</name>
<dbReference type="Proteomes" id="UP000772618">
    <property type="component" value="Unassembled WGS sequence"/>
</dbReference>
<evidence type="ECO:0000313" key="2">
    <source>
        <dbReference type="EMBL" id="MBT1704976.1"/>
    </source>
</evidence>
<dbReference type="RefSeq" id="WP_254154933.1">
    <property type="nucleotide sequence ID" value="NZ_JAHESD010000043.1"/>
</dbReference>
<organism evidence="2 3">
    <name type="scientific">Chryseosolibacter indicus</name>
    <dbReference type="NCBI Taxonomy" id="2782351"/>
    <lineage>
        <taxon>Bacteria</taxon>
        <taxon>Pseudomonadati</taxon>
        <taxon>Bacteroidota</taxon>
        <taxon>Cytophagia</taxon>
        <taxon>Cytophagales</taxon>
        <taxon>Chryseotaleaceae</taxon>
        <taxon>Chryseosolibacter</taxon>
    </lineage>
</organism>
<reference evidence="2 3" key="1">
    <citation type="submission" date="2021-05" db="EMBL/GenBank/DDBJ databases">
        <title>A Polyphasic approach of four new species of the genus Ohtaekwangia: Ohtaekwangia histidinii sp. nov., Ohtaekwangia cretensis sp. nov., Ohtaekwangia indiensis sp. nov., Ohtaekwangia reichenbachii sp. nov. from diverse environment.</title>
        <authorList>
            <person name="Octaviana S."/>
        </authorList>
    </citation>
    <scope>NUCLEOTIDE SEQUENCE [LARGE SCALE GENOMIC DNA]</scope>
    <source>
        <strain evidence="2 3">PWU20</strain>
    </source>
</reference>
<proteinExistence type="predicted"/>
<dbReference type="InterPro" id="IPR026444">
    <property type="entry name" value="Secre_tail"/>
</dbReference>
<gene>
    <name evidence="2" type="ORF">KK060_16910</name>
</gene>
<dbReference type="EMBL" id="JAHESD010000043">
    <property type="protein sequence ID" value="MBT1704976.1"/>
    <property type="molecule type" value="Genomic_DNA"/>
</dbReference>